<dbReference type="SMART" id="SM00409">
    <property type="entry name" value="IG"/>
    <property type="match status" value="1"/>
</dbReference>
<accession>A0A3B4D1G5</accession>
<dbReference type="InterPro" id="IPR007110">
    <property type="entry name" value="Ig-like_dom"/>
</dbReference>
<dbReference type="Gene3D" id="2.60.40.10">
    <property type="entry name" value="Immunoglobulins"/>
    <property type="match status" value="1"/>
</dbReference>
<evidence type="ECO:0000313" key="3">
    <source>
        <dbReference type="Proteomes" id="UP001501920"/>
    </source>
</evidence>
<dbReference type="InterPro" id="IPR039257">
    <property type="entry name" value="BTLA"/>
</dbReference>
<dbReference type="InterPro" id="IPR013783">
    <property type="entry name" value="Ig-like_fold"/>
</dbReference>
<reference evidence="2" key="3">
    <citation type="submission" date="2025-09" db="UniProtKB">
        <authorList>
            <consortium name="Ensembl"/>
        </authorList>
    </citation>
    <scope>IDENTIFICATION</scope>
</reference>
<dbReference type="PANTHER" id="PTHR37996">
    <property type="entry name" value="B- AND T-LYMPHOCYTE ATTENUATOR"/>
    <property type="match status" value="1"/>
</dbReference>
<organism evidence="2 3">
    <name type="scientific">Pygocentrus nattereri</name>
    <name type="common">Red-bellied piranha</name>
    <dbReference type="NCBI Taxonomy" id="42514"/>
    <lineage>
        <taxon>Eukaryota</taxon>
        <taxon>Metazoa</taxon>
        <taxon>Chordata</taxon>
        <taxon>Craniata</taxon>
        <taxon>Vertebrata</taxon>
        <taxon>Euteleostomi</taxon>
        <taxon>Actinopterygii</taxon>
        <taxon>Neopterygii</taxon>
        <taxon>Teleostei</taxon>
        <taxon>Ostariophysi</taxon>
        <taxon>Characiformes</taxon>
        <taxon>Characoidei</taxon>
        <taxon>Pygocentrus</taxon>
    </lineage>
</organism>
<sequence length="154" mass="17668">MCSLEPVLDCIPSLRVPRNTVWKSPEKETLKINCTVTTESHCWKNVSVSWCKIEDTDHCRPLNHSNHTGTGWRNITEKERKFFLIFWSLSLQDAGLYRCKSDGPVFTTSHVINVTVTGKDIIVICYIFINMCVKTEALTLISSLIIYHFSCHKC</sequence>
<dbReference type="GO" id="GO:0005886">
    <property type="term" value="C:plasma membrane"/>
    <property type="evidence" value="ECO:0007669"/>
    <property type="project" value="InterPro"/>
</dbReference>
<name>A0A3B4D1G5_PYGNA</name>
<dbReference type="AlphaFoldDB" id="A0A3B4D1G5"/>
<dbReference type="STRING" id="42514.ENSPNAP00000018172"/>
<dbReference type="InterPro" id="IPR003599">
    <property type="entry name" value="Ig_sub"/>
</dbReference>
<dbReference type="Ensembl" id="ENSPNAT00000027259.2">
    <property type="protein sequence ID" value="ENSPNAP00000018172.1"/>
    <property type="gene ID" value="ENSPNAG00000024517.2"/>
</dbReference>
<keyword evidence="3" id="KW-1185">Reference proteome</keyword>
<reference evidence="2" key="2">
    <citation type="submission" date="2025-08" db="UniProtKB">
        <authorList>
            <consortium name="Ensembl"/>
        </authorList>
    </citation>
    <scope>IDENTIFICATION</scope>
</reference>
<dbReference type="GO" id="GO:0038023">
    <property type="term" value="F:signaling receptor activity"/>
    <property type="evidence" value="ECO:0007669"/>
    <property type="project" value="InterPro"/>
</dbReference>
<dbReference type="SUPFAM" id="SSF48726">
    <property type="entry name" value="Immunoglobulin"/>
    <property type="match status" value="1"/>
</dbReference>
<reference evidence="2 3" key="1">
    <citation type="submission" date="2020-10" db="EMBL/GenBank/DDBJ databases">
        <title>Pygocentrus nattereri (red-bellied piranha) genome, fPygNat1, primary haplotype.</title>
        <authorList>
            <person name="Myers G."/>
            <person name="Meyer A."/>
            <person name="Karagic N."/>
            <person name="Pippel M."/>
            <person name="Winkler S."/>
            <person name="Tracey A."/>
            <person name="Wood J."/>
            <person name="Formenti G."/>
            <person name="Howe K."/>
            <person name="Fedrigo O."/>
            <person name="Jarvis E.D."/>
        </authorList>
    </citation>
    <scope>NUCLEOTIDE SEQUENCE [LARGE SCALE GENOMIC DNA]</scope>
</reference>
<dbReference type="Proteomes" id="UP001501920">
    <property type="component" value="Chromosome 12"/>
</dbReference>
<evidence type="ECO:0000313" key="2">
    <source>
        <dbReference type="Ensembl" id="ENSPNAP00000018172.1"/>
    </source>
</evidence>
<feature type="domain" description="Ig-like" evidence="1">
    <location>
        <begin position="12"/>
        <end position="117"/>
    </location>
</feature>
<dbReference type="PANTHER" id="PTHR37996:SF1">
    <property type="entry name" value="B- AND T-LYMPHOCYTE ATTENUATOR"/>
    <property type="match status" value="1"/>
</dbReference>
<evidence type="ECO:0000259" key="1">
    <source>
        <dbReference type="PROSITE" id="PS50835"/>
    </source>
</evidence>
<gene>
    <name evidence="2" type="primary">RAMP3</name>
</gene>
<dbReference type="GeneTree" id="ENSGT01030000235355"/>
<proteinExistence type="predicted"/>
<dbReference type="GO" id="GO:0002768">
    <property type="term" value="P:immune response-regulating cell surface receptor signaling pathway"/>
    <property type="evidence" value="ECO:0007669"/>
    <property type="project" value="InterPro"/>
</dbReference>
<protein>
    <recommendedName>
        <fullName evidence="1">Ig-like domain-containing protein</fullName>
    </recommendedName>
</protein>
<dbReference type="PROSITE" id="PS50835">
    <property type="entry name" value="IG_LIKE"/>
    <property type="match status" value="1"/>
</dbReference>
<dbReference type="InterPro" id="IPR036179">
    <property type="entry name" value="Ig-like_dom_sf"/>
</dbReference>